<evidence type="ECO:0008006" key="3">
    <source>
        <dbReference type="Google" id="ProtNLM"/>
    </source>
</evidence>
<reference evidence="1 2" key="1">
    <citation type="submission" date="2017-11" db="EMBL/GenBank/DDBJ databases">
        <title>Infants hospitalized years apart are colonized by the same room-sourced microbial strains.</title>
        <authorList>
            <person name="Brooks B."/>
            <person name="Olm M.R."/>
            <person name="Firek B.A."/>
            <person name="Baker R."/>
            <person name="Thomas B.C."/>
            <person name="Morowitz M.J."/>
            <person name="Banfield J.F."/>
        </authorList>
    </citation>
    <scope>NUCLEOTIDE SEQUENCE [LARGE SCALE GENOMIC DNA]</scope>
    <source>
        <strain evidence="1">S2_009_000_R2_76</strain>
    </source>
</reference>
<name>A0A2W5F6R7_9SPHI</name>
<proteinExistence type="predicted"/>
<dbReference type="EMBL" id="QFOI01000116">
    <property type="protein sequence ID" value="PZP49330.1"/>
    <property type="molecule type" value="Genomic_DNA"/>
</dbReference>
<feature type="non-terminal residue" evidence="1">
    <location>
        <position position="1"/>
    </location>
</feature>
<gene>
    <name evidence="1" type="ORF">DI598_08080</name>
</gene>
<dbReference type="InterPro" id="IPR005901">
    <property type="entry name" value="GLPGLI"/>
</dbReference>
<comment type="caution">
    <text evidence="1">The sequence shown here is derived from an EMBL/GenBank/DDBJ whole genome shotgun (WGS) entry which is preliminary data.</text>
</comment>
<organism evidence="1 2">
    <name type="scientific">Pseudopedobacter saltans</name>
    <dbReference type="NCBI Taxonomy" id="151895"/>
    <lineage>
        <taxon>Bacteria</taxon>
        <taxon>Pseudomonadati</taxon>
        <taxon>Bacteroidota</taxon>
        <taxon>Sphingobacteriia</taxon>
        <taxon>Sphingobacteriales</taxon>
        <taxon>Sphingobacteriaceae</taxon>
        <taxon>Pseudopedobacter</taxon>
    </lineage>
</organism>
<accession>A0A2W5F6R7</accession>
<dbReference type="Pfam" id="PF09697">
    <property type="entry name" value="Porph_ging"/>
    <property type="match status" value="1"/>
</dbReference>
<evidence type="ECO:0000313" key="2">
    <source>
        <dbReference type="Proteomes" id="UP000249645"/>
    </source>
</evidence>
<protein>
    <recommendedName>
        <fullName evidence="3">GLPGLI family protein</fullName>
    </recommendedName>
</protein>
<dbReference type="NCBIfam" id="TIGR01200">
    <property type="entry name" value="GLPGLI"/>
    <property type="match status" value="1"/>
</dbReference>
<sequence length="286" mass="32682">FTIRSDAISSFPLRGIFRQVLKLINKEKMKKLQYTIYSIALLIMSNVTMAQKTEFLTKGKIIFEKKLNIYAQMQEIFKGNENSSWIDDVKDYFKKNNGQFLTTQYSLTFDGDKTLFKSIPSDDAKPLPWFVYNDEDNSTYSDFGKDETVRLRHIYEDFFLVTDSSRQINWKITNETREIAGINCRRANAVIMDSVYVVAFYTDDIVTPGGPESFNGLPGMILGVALPYDHVSWFATKVTTEVNPAKDLVPPSKGKKLNTKSYVDDLGTSLKNWGNRGKSIIKTTLF</sequence>
<dbReference type="AlphaFoldDB" id="A0A2W5F6R7"/>
<dbReference type="Proteomes" id="UP000249645">
    <property type="component" value="Unassembled WGS sequence"/>
</dbReference>
<evidence type="ECO:0000313" key="1">
    <source>
        <dbReference type="EMBL" id="PZP49330.1"/>
    </source>
</evidence>